<dbReference type="EC" id="4.2.1.46" evidence="5"/>
<evidence type="ECO:0000259" key="4">
    <source>
        <dbReference type="Pfam" id="PF16363"/>
    </source>
</evidence>
<evidence type="ECO:0000256" key="1">
    <source>
        <dbReference type="ARBA" id="ARBA00001911"/>
    </source>
</evidence>
<evidence type="ECO:0000256" key="2">
    <source>
        <dbReference type="ARBA" id="ARBA00023027"/>
    </source>
</evidence>
<protein>
    <submittedName>
        <fullName evidence="5">dTDP-glucose 4,6-dehydratase</fullName>
        <ecNumber evidence="5">4.2.1.46</ecNumber>
    </submittedName>
</protein>
<dbReference type="CDD" id="cd05246">
    <property type="entry name" value="dTDP_GD_SDR_e"/>
    <property type="match status" value="1"/>
</dbReference>
<keyword evidence="2" id="KW-0520">NAD</keyword>
<accession>A0A645AK52</accession>
<proteinExistence type="predicted"/>
<dbReference type="GO" id="GO:0009225">
    <property type="term" value="P:nucleotide-sugar metabolic process"/>
    <property type="evidence" value="ECO:0007669"/>
    <property type="project" value="InterPro"/>
</dbReference>
<reference evidence="5" key="1">
    <citation type="submission" date="2019-08" db="EMBL/GenBank/DDBJ databases">
        <authorList>
            <person name="Kucharzyk K."/>
            <person name="Murdoch R.W."/>
            <person name="Higgins S."/>
            <person name="Loffler F."/>
        </authorList>
    </citation>
    <scope>NUCLEOTIDE SEQUENCE</scope>
</reference>
<dbReference type="GO" id="GO:0008460">
    <property type="term" value="F:dTDP-glucose 4,6-dehydratase activity"/>
    <property type="evidence" value="ECO:0007669"/>
    <property type="project" value="UniProtKB-EC"/>
</dbReference>
<evidence type="ECO:0000313" key="5">
    <source>
        <dbReference type="EMBL" id="MPM51243.1"/>
    </source>
</evidence>
<dbReference type="NCBIfam" id="TIGR01181">
    <property type="entry name" value="dTDP_gluc_dehyt"/>
    <property type="match status" value="1"/>
</dbReference>
<keyword evidence="3 5" id="KW-0456">Lyase</keyword>
<dbReference type="Pfam" id="PF16363">
    <property type="entry name" value="GDP_Man_Dehyd"/>
    <property type="match status" value="1"/>
</dbReference>
<comment type="caution">
    <text evidence="5">The sequence shown here is derived from an EMBL/GenBank/DDBJ whole genome shotgun (WGS) entry which is preliminary data.</text>
</comment>
<dbReference type="SUPFAM" id="SSF51735">
    <property type="entry name" value="NAD(P)-binding Rossmann-fold domains"/>
    <property type="match status" value="1"/>
</dbReference>
<dbReference type="InterPro" id="IPR016040">
    <property type="entry name" value="NAD(P)-bd_dom"/>
</dbReference>
<organism evidence="5">
    <name type="scientific">bioreactor metagenome</name>
    <dbReference type="NCBI Taxonomy" id="1076179"/>
    <lineage>
        <taxon>unclassified sequences</taxon>
        <taxon>metagenomes</taxon>
        <taxon>ecological metagenomes</taxon>
    </lineage>
</organism>
<dbReference type="InterPro" id="IPR005888">
    <property type="entry name" value="dTDP_Gluc_deHydtase"/>
</dbReference>
<sequence>MKLLITGGSGFIGSNFIKHWFKNHPQDSIINLDKMTYAANPRNLTEFEGKSNYQFVKGDILDEKVVDELVSQVDTIVHFAAESHVDRSIDDPSLFVRTNVLGTYNLLMAAKKYNKRFHHISTDEVFGSIEMGSNDQFRESTPYDPSSPYSASKASSDHLVRSFYKTFGLPITISNCSNNYGPYQHPEKMIPRSITNLLTDQKIKVYGQGLNFRDWLHVEDHCKAIELILEKGKIGETYCIGGLKKGTSNMELVRLMLKLMGKDESSIEYVDDRPAHDNYAVNWDKINQELGWEPQYDLESGSKQTIDWYTANTTWWTETKLEAEEFYKKLNSLKK</sequence>
<dbReference type="EMBL" id="VSSQ01013323">
    <property type="protein sequence ID" value="MPM51243.1"/>
    <property type="molecule type" value="Genomic_DNA"/>
</dbReference>
<comment type="cofactor">
    <cofactor evidence="1">
        <name>NAD(+)</name>
        <dbReference type="ChEBI" id="CHEBI:57540"/>
    </cofactor>
</comment>
<feature type="domain" description="NAD(P)-binding" evidence="4">
    <location>
        <begin position="4"/>
        <end position="304"/>
    </location>
</feature>
<evidence type="ECO:0000256" key="3">
    <source>
        <dbReference type="ARBA" id="ARBA00023239"/>
    </source>
</evidence>
<dbReference type="Gene3D" id="3.40.50.720">
    <property type="entry name" value="NAD(P)-binding Rossmann-like Domain"/>
    <property type="match status" value="1"/>
</dbReference>
<gene>
    <name evidence="5" type="primary">rmlB_1</name>
    <name evidence="5" type="ORF">SDC9_97991</name>
</gene>
<dbReference type="PANTHER" id="PTHR43000">
    <property type="entry name" value="DTDP-D-GLUCOSE 4,6-DEHYDRATASE-RELATED"/>
    <property type="match status" value="1"/>
</dbReference>
<dbReference type="AlphaFoldDB" id="A0A645AK52"/>
<name>A0A645AK52_9ZZZZ</name>
<dbReference type="InterPro" id="IPR036291">
    <property type="entry name" value="NAD(P)-bd_dom_sf"/>
</dbReference>
<dbReference type="Gene3D" id="3.90.25.10">
    <property type="entry name" value="UDP-galactose 4-epimerase, domain 1"/>
    <property type="match status" value="1"/>
</dbReference>